<evidence type="ECO:0000256" key="4">
    <source>
        <dbReference type="ARBA" id="ARBA00022695"/>
    </source>
</evidence>
<keyword evidence="2 12" id="KW-0639">Primosome</keyword>
<dbReference type="AlphaFoldDB" id="A0A4R1GJX5"/>
<evidence type="ECO:0000256" key="11">
    <source>
        <dbReference type="ARBA" id="ARBA00023163"/>
    </source>
</evidence>
<accession>A0A4R1GJX5</accession>
<evidence type="ECO:0000256" key="9">
    <source>
        <dbReference type="ARBA" id="ARBA00022842"/>
    </source>
</evidence>
<keyword evidence="6 12" id="KW-0479">Metal-binding</keyword>
<dbReference type="GO" id="GO:0008270">
    <property type="term" value="F:zinc ion binding"/>
    <property type="evidence" value="ECO:0007669"/>
    <property type="project" value="UniProtKB-UniRule"/>
</dbReference>
<evidence type="ECO:0000256" key="7">
    <source>
        <dbReference type="ARBA" id="ARBA00022771"/>
    </source>
</evidence>
<dbReference type="HAMAP" id="MF_00974">
    <property type="entry name" value="DNA_primase_DnaG"/>
    <property type="match status" value="1"/>
</dbReference>
<dbReference type="PANTHER" id="PTHR30313">
    <property type="entry name" value="DNA PRIMASE"/>
    <property type="match status" value="1"/>
</dbReference>
<feature type="zinc finger region" description="CHC2-type" evidence="12 14">
    <location>
        <begin position="40"/>
        <end position="64"/>
    </location>
</feature>
<dbReference type="InterPro" id="IPR034151">
    <property type="entry name" value="TOPRIM_DnaG_bac"/>
</dbReference>
<keyword evidence="11 12" id="KW-0804">Transcription</keyword>
<dbReference type="Gene3D" id="3.90.580.10">
    <property type="entry name" value="Zinc finger, CHC2-type domain"/>
    <property type="match status" value="1"/>
</dbReference>
<comment type="caution">
    <text evidence="16">The sequence shown here is derived from an EMBL/GenBank/DDBJ whole genome shotgun (WGS) entry which is preliminary data.</text>
</comment>
<dbReference type="InterPro" id="IPR013264">
    <property type="entry name" value="DNAG_N"/>
</dbReference>
<organism evidence="16 17">
    <name type="scientific">Phorcysia thermohydrogeniphila</name>
    <dbReference type="NCBI Taxonomy" id="936138"/>
    <lineage>
        <taxon>Bacteria</taxon>
        <taxon>Pseudomonadati</taxon>
        <taxon>Aquificota</taxon>
        <taxon>Aquificia</taxon>
        <taxon>Desulfurobacteriales</taxon>
        <taxon>Desulfurobacteriaceae</taxon>
        <taxon>Phorcysia</taxon>
    </lineage>
</organism>
<evidence type="ECO:0000256" key="14">
    <source>
        <dbReference type="PIRSR" id="PIRSR002811-1"/>
    </source>
</evidence>
<dbReference type="Gene3D" id="3.40.1360.10">
    <property type="match status" value="1"/>
</dbReference>
<dbReference type="PROSITE" id="PS50880">
    <property type="entry name" value="TOPRIM"/>
    <property type="match status" value="1"/>
</dbReference>
<dbReference type="OrthoDB" id="9803773at2"/>
<evidence type="ECO:0000256" key="10">
    <source>
        <dbReference type="ARBA" id="ARBA00023125"/>
    </source>
</evidence>
<dbReference type="InterPro" id="IPR036977">
    <property type="entry name" value="DNA_primase_Znf_CHC2"/>
</dbReference>
<dbReference type="InterPro" id="IPR002694">
    <property type="entry name" value="Znf_CHC2"/>
</dbReference>
<dbReference type="SMART" id="SM00400">
    <property type="entry name" value="ZnF_CHCC"/>
    <property type="match status" value="1"/>
</dbReference>
<evidence type="ECO:0000256" key="12">
    <source>
        <dbReference type="HAMAP-Rule" id="MF_00974"/>
    </source>
</evidence>
<dbReference type="InterPro" id="IPR050219">
    <property type="entry name" value="DnaG_primase"/>
</dbReference>
<keyword evidence="4 12" id="KW-0548">Nucleotidyltransferase</keyword>
<evidence type="ECO:0000313" key="17">
    <source>
        <dbReference type="Proteomes" id="UP000295777"/>
    </source>
</evidence>
<keyword evidence="7 12" id="KW-0863">Zinc-finger</keyword>
<evidence type="ECO:0000256" key="6">
    <source>
        <dbReference type="ARBA" id="ARBA00022723"/>
    </source>
</evidence>
<dbReference type="InterPro" id="IPR030846">
    <property type="entry name" value="DnaG_bac"/>
</dbReference>
<evidence type="ECO:0000256" key="8">
    <source>
        <dbReference type="ARBA" id="ARBA00022833"/>
    </source>
</evidence>
<dbReference type="Gene3D" id="3.90.980.10">
    <property type="entry name" value="DNA primase, catalytic core, N-terminal domain"/>
    <property type="match status" value="1"/>
</dbReference>
<dbReference type="Pfam" id="PF13155">
    <property type="entry name" value="Toprim_2"/>
    <property type="match status" value="1"/>
</dbReference>
<comment type="similarity">
    <text evidence="12 13">Belongs to the DnaG primase family.</text>
</comment>
<dbReference type="GO" id="GO:0005737">
    <property type="term" value="C:cytoplasm"/>
    <property type="evidence" value="ECO:0007669"/>
    <property type="project" value="TreeGrafter"/>
</dbReference>
<protein>
    <recommendedName>
        <fullName evidence="12 13">DNA primase</fullName>
        <ecNumber evidence="12">2.7.7.101</ecNumber>
    </recommendedName>
</protein>
<comment type="subunit">
    <text evidence="12">Monomer. Interacts with DnaB.</text>
</comment>
<dbReference type="PANTHER" id="PTHR30313:SF2">
    <property type="entry name" value="DNA PRIMASE"/>
    <property type="match status" value="1"/>
</dbReference>
<keyword evidence="17" id="KW-1185">Reference proteome</keyword>
<dbReference type="CDD" id="cd03364">
    <property type="entry name" value="TOPRIM_DnaG_primases"/>
    <property type="match status" value="1"/>
</dbReference>
<dbReference type="EMBL" id="SMFV01000001">
    <property type="protein sequence ID" value="TCK06289.1"/>
    <property type="molecule type" value="Genomic_DNA"/>
</dbReference>
<keyword evidence="1 12" id="KW-0240">DNA-directed RNA polymerase</keyword>
<dbReference type="PIRSF" id="PIRSF002811">
    <property type="entry name" value="DnaG"/>
    <property type="match status" value="1"/>
</dbReference>
<comment type="catalytic activity">
    <reaction evidence="12">
        <text>ssDNA + n NTP = ssDNA/pppN(pN)n-1 hybrid + (n-1) diphosphate.</text>
        <dbReference type="EC" id="2.7.7.101"/>
    </reaction>
</comment>
<dbReference type="InterPro" id="IPR006171">
    <property type="entry name" value="TOPRIM_dom"/>
</dbReference>
<dbReference type="EC" id="2.7.7.101" evidence="12"/>
<evidence type="ECO:0000256" key="13">
    <source>
        <dbReference type="PIRNR" id="PIRNR002811"/>
    </source>
</evidence>
<dbReference type="SUPFAM" id="SSF57783">
    <property type="entry name" value="Zinc beta-ribbon"/>
    <property type="match status" value="1"/>
</dbReference>
<evidence type="ECO:0000259" key="15">
    <source>
        <dbReference type="PROSITE" id="PS50880"/>
    </source>
</evidence>
<name>A0A4R1GJX5_9BACT</name>
<dbReference type="FunFam" id="3.90.580.10:FF:000001">
    <property type="entry name" value="DNA primase"/>
    <property type="match status" value="1"/>
</dbReference>
<gene>
    <name evidence="12" type="primary">dnaG</name>
    <name evidence="16" type="ORF">CLV27_0090</name>
</gene>
<sequence length="546" mass="61697">MGRKIPHSFIQELLSRVDIVDIVSHYLSLKQVGRNFTALCPFHPEKTPSFVVSPEKQIFKCFGCGIGGNAITFVEKYENLSFVEAVKRVAELAGIEIPTSFTEDDKVAVIEEAGFKAAKYFHSQLSQVSQYIEQRGISPKEAERFLIGFAPRGYSRKLNIKAEIAKELGLINERGKEFFAERLIIPIFSHSGKVIAFAGRTLKSDSSLPKYVNSPESSIFKKNSTLYGFYQSRETILKEKKAIIVEGYFDVISLHQIGVKNAVAPMGTSLTENHAKIIKRYTESPILMFDGDSAGRKATIRSAGLFLQRGVEPLVVQLPESEDPDSMAKENPSELRKLILSPLTFIDWSIQTVKLLSDQEKPAVLREIAQAIAPLKALNPFIYKRYVSKLSAEFGIDEHWIRLNTGALSRLREETAENPVPPHEKAFLRALLEKRFQLPLEVSPNIFVSDEVSRVYSIIRNTEFQDPTVLQTEFPELSGFISEVLFSDFSEEEMKMAVCRVLCKELERRLKKLHDLKEKKELKNLIFSLRRGNLNALACALSRTTN</sequence>
<dbReference type="SUPFAM" id="SSF56731">
    <property type="entry name" value="DNA primase core"/>
    <property type="match status" value="1"/>
</dbReference>
<dbReference type="GO" id="GO:0003677">
    <property type="term" value="F:DNA binding"/>
    <property type="evidence" value="ECO:0007669"/>
    <property type="project" value="UniProtKB-KW"/>
</dbReference>
<keyword evidence="8 12" id="KW-0862">Zinc</keyword>
<feature type="domain" description="Toprim" evidence="15">
    <location>
        <begin position="240"/>
        <end position="321"/>
    </location>
</feature>
<comment type="domain">
    <text evidence="12">Contains an N-terminal zinc-binding domain, a central core domain that contains the primase activity, and a C-terminal DnaB-binding domain.</text>
</comment>
<comment type="cofactor">
    <cofactor evidence="12 13 14">
        <name>Zn(2+)</name>
        <dbReference type="ChEBI" id="CHEBI:29105"/>
    </cofactor>
    <text evidence="12 13 14">Binds 1 zinc ion per monomer.</text>
</comment>
<evidence type="ECO:0000313" key="16">
    <source>
        <dbReference type="EMBL" id="TCK06289.1"/>
    </source>
</evidence>
<comment type="function">
    <text evidence="12 13">RNA polymerase that catalyzes the synthesis of short RNA molecules used as primers for DNA polymerase during DNA replication.</text>
</comment>
<evidence type="ECO:0000256" key="2">
    <source>
        <dbReference type="ARBA" id="ARBA00022515"/>
    </source>
</evidence>
<proteinExistence type="inferred from homology"/>
<dbReference type="Proteomes" id="UP000295777">
    <property type="component" value="Unassembled WGS sequence"/>
</dbReference>
<dbReference type="RefSeq" id="WP_132524694.1">
    <property type="nucleotide sequence ID" value="NZ_SMFV01000001.1"/>
</dbReference>
<dbReference type="NCBIfam" id="TIGR01391">
    <property type="entry name" value="dnaG"/>
    <property type="match status" value="1"/>
</dbReference>
<dbReference type="GO" id="GO:0003899">
    <property type="term" value="F:DNA-directed RNA polymerase activity"/>
    <property type="evidence" value="ECO:0007669"/>
    <property type="project" value="UniProtKB-UniRule"/>
</dbReference>
<keyword evidence="3 12" id="KW-0808">Transferase</keyword>
<keyword evidence="10 12" id="KW-0238">DNA-binding</keyword>
<evidence type="ECO:0000256" key="1">
    <source>
        <dbReference type="ARBA" id="ARBA00022478"/>
    </source>
</evidence>
<dbReference type="GO" id="GO:0006269">
    <property type="term" value="P:DNA replication, synthesis of primer"/>
    <property type="evidence" value="ECO:0007669"/>
    <property type="project" value="UniProtKB-UniRule"/>
</dbReference>
<dbReference type="GO" id="GO:1990077">
    <property type="term" value="C:primosome complex"/>
    <property type="evidence" value="ECO:0007669"/>
    <property type="project" value="UniProtKB-KW"/>
</dbReference>
<dbReference type="InterPro" id="IPR006295">
    <property type="entry name" value="DNA_primase_DnaG"/>
</dbReference>
<keyword evidence="9" id="KW-0460">Magnesium</keyword>
<dbReference type="InterPro" id="IPR037068">
    <property type="entry name" value="DNA_primase_core_N_sf"/>
</dbReference>
<evidence type="ECO:0000256" key="5">
    <source>
        <dbReference type="ARBA" id="ARBA00022705"/>
    </source>
</evidence>
<dbReference type="Pfam" id="PF01807">
    <property type="entry name" value="Zn_ribbon_DnaG"/>
    <property type="match status" value="1"/>
</dbReference>
<dbReference type="SMART" id="SM00493">
    <property type="entry name" value="TOPRIM"/>
    <property type="match status" value="1"/>
</dbReference>
<reference evidence="16 17" key="1">
    <citation type="submission" date="2019-03" db="EMBL/GenBank/DDBJ databases">
        <title>Genomic Encyclopedia of Archaeal and Bacterial Type Strains, Phase II (KMG-II): from individual species to whole genera.</title>
        <authorList>
            <person name="Goeker M."/>
        </authorList>
    </citation>
    <scope>NUCLEOTIDE SEQUENCE [LARGE SCALE GENOMIC DNA]</scope>
    <source>
        <strain evidence="16 17">DSM 24425</strain>
    </source>
</reference>
<dbReference type="GO" id="GO:0000428">
    <property type="term" value="C:DNA-directed RNA polymerase complex"/>
    <property type="evidence" value="ECO:0007669"/>
    <property type="project" value="UniProtKB-KW"/>
</dbReference>
<keyword evidence="5 12" id="KW-0235">DNA replication</keyword>
<dbReference type="Pfam" id="PF08275">
    <property type="entry name" value="DNAG_N"/>
    <property type="match status" value="1"/>
</dbReference>
<evidence type="ECO:0000256" key="3">
    <source>
        <dbReference type="ARBA" id="ARBA00022679"/>
    </source>
</evidence>